<evidence type="ECO:0000313" key="3">
    <source>
        <dbReference type="Proteomes" id="UP000324222"/>
    </source>
</evidence>
<dbReference type="Proteomes" id="UP000324222">
    <property type="component" value="Unassembled WGS sequence"/>
</dbReference>
<keyword evidence="3" id="KW-1185">Reference proteome</keyword>
<evidence type="ECO:0000313" key="2">
    <source>
        <dbReference type="EMBL" id="MPC49909.1"/>
    </source>
</evidence>
<protein>
    <submittedName>
        <fullName evidence="2">Uncharacterized protein</fullName>
    </submittedName>
</protein>
<evidence type="ECO:0000256" key="1">
    <source>
        <dbReference type="SAM" id="MobiDB-lite"/>
    </source>
</evidence>
<sequence>MASVGRAESPSVTRAMAERSEGRGRHATSEGDALLVHCPSGRLGSPPHGGHATRPGPTGWHRPWSACAAHHLAAPAIAYVSHPGSTVQGPASPRQLLQYLHLSKVTCGVHWCDSLQVCSSGGDDGQDGCHTLLPAHTGSNVKGCPPCRRQMTVDVAAPYPKSSSPCLSSRQRVRAEREQCLHCLGVALHRSQHRRPTLSGTSTCYGEPCLK</sequence>
<organism evidence="2 3">
    <name type="scientific">Portunus trituberculatus</name>
    <name type="common">Swimming crab</name>
    <name type="synonym">Neptunus trituberculatus</name>
    <dbReference type="NCBI Taxonomy" id="210409"/>
    <lineage>
        <taxon>Eukaryota</taxon>
        <taxon>Metazoa</taxon>
        <taxon>Ecdysozoa</taxon>
        <taxon>Arthropoda</taxon>
        <taxon>Crustacea</taxon>
        <taxon>Multicrustacea</taxon>
        <taxon>Malacostraca</taxon>
        <taxon>Eumalacostraca</taxon>
        <taxon>Eucarida</taxon>
        <taxon>Decapoda</taxon>
        <taxon>Pleocyemata</taxon>
        <taxon>Brachyura</taxon>
        <taxon>Eubrachyura</taxon>
        <taxon>Portunoidea</taxon>
        <taxon>Portunidae</taxon>
        <taxon>Portuninae</taxon>
        <taxon>Portunus</taxon>
    </lineage>
</organism>
<accession>A0A5B7FXH2</accession>
<feature type="compositionally biased region" description="Basic and acidic residues" evidence="1">
    <location>
        <begin position="16"/>
        <end position="29"/>
    </location>
</feature>
<feature type="region of interest" description="Disordered" evidence="1">
    <location>
        <begin position="1"/>
        <end position="31"/>
    </location>
</feature>
<dbReference type="AlphaFoldDB" id="A0A5B7FXH2"/>
<comment type="caution">
    <text evidence="2">The sequence shown here is derived from an EMBL/GenBank/DDBJ whole genome shotgun (WGS) entry which is preliminary data.</text>
</comment>
<gene>
    <name evidence="2" type="ORF">E2C01_043724</name>
</gene>
<name>A0A5B7FXH2_PORTR</name>
<proteinExistence type="predicted"/>
<reference evidence="2 3" key="1">
    <citation type="submission" date="2019-05" db="EMBL/GenBank/DDBJ databases">
        <title>Another draft genome of Portunus trituberculatus and its Hox gene families provides insights of decapod evolution.</title>
        <authorList>
            <person name="Jeong J.-H."/>
            <person name="Song I."/>
            <person name="Kim S."/>
            <person name="Choi T."/>
            <person name="Kim D."/>
            <person name="Ryu S."/>
            <person name="Kim W."/>
        </authorList>
    </citation>
    <scope>NUCLEOTIDE SEQUENCE [LARGE SCALE GENOMIC DNA]</scope>
    <source>
        <tissue evidence="2">Muscle</tissue>
    </source>
</reference>
<dbReference type="EMBL" id="VSRR010009173">
    <property type="protein sequence ID" value="MPC49909.1"/>
    <property type="molecule type" value="Genomic_DNA"/>
</dbReference>